<sequence length="27" mass="3130">MNTNYNDEKELEAIKLIDYAETLADRG</sequence>
<dbReference type="EMBL" id="LAZR01031555">
    <property type="protein sequence ID" value="KKL53411.1"/>
    <property type="molecule type" value="Genomic_DNA"/>
</dbReference>
<reference evidence="1" key="1">
    <citation type="journal article" date="2015" name="Nature">
        <title>Complex archaea that bridge the gap between prokaryotes and eukaryotes.</title>
        <authorList>
            <person name="Spang A."/>
            <person name="Saw J.H."/>
            <person name="Jorgensen S.L."/>
            <person name="Zaremba-Niedzwiedzka K."/>
            <person name="Martijn J."/>
            <person name="Lind A.E."/>
            <person name="van Eijk R."/>
            <person name="Schleper C."/>
            <person name="Guy L."/>
            <person name="Ettema T.J."/>
        </authorList>
    </citation>
    <scope>NUCLEOTIDE SEQUENCE</scope>
</reference>
<gene>
    <name evidence="1" type="ORF">LCGC14_2275740</name>
</gene>
<evidence type="ECO:0000313" key="1">
    <source>
        <dbReference type="EMBL" id="KKL53411.1"/>
    </source>
</evidence>
<name>A0A0F9DHV1_9ZZZZ</name>
<dbReference type="AlphaFoldDB" id="A0A0F9DHV1"/>
<protein>
    <submittedName>
        <fullName evidence="1">Uncharacterized protein</fullName>
    </submittedName>
</protein>
<feature type="non-terminal residue" evidence="1">
    <location>
        <position position="27"/>
    </location>
</feature>
<organism evidence="1">
    <name type="scientific">marine sediment metagenome</name>
    <dbReference type="NCBI Taxonomy" id="412755"/>
    <lineage>
        <taxon>unclassified sequences</taxon>
        <taxon>metagenomes</taxon>
        <taxon>ecological metagenomes</taxon>
    </lineage>
</organism>
<proteinExistence type="predicted"/>
<accession>A0A0F9DHV1</accession>
<comment type="caution">
    <text evidence="1">The sequence shown here is derived from an EMBL/GenBank/DDBJ whole genome shotgun (WGS) entry which is preliminary data.</text>
</comment>